<dbReference type="Proteomes" id="UP000318437">
    <property type="component" value="Unassembled WGS sequence"/>
</dbReference>
<dbReference type="Pfam" id="PF13385">
    <property type="entry name" value="Laminin_G_3"/>
    <property type="match status" value="1"/>
</dbReference>
<dbReference type="AlphaFoldDB" id="A0A5C6CBD6"/>
<feature type="transmembrane region" description="Helical" evidence="1">
    <location>
        <begin position="53"/>
        <end position="81"/>
    </location>
</feature>
<organism evidence="2 3">
    <name type="scientific">Bythopirellula polymerisocia</name>
    <dbReference type="NCBI Taxonomy" id="2528003"/>
    <lineage>
        <taxon>Bacteria</taxon>
        <taxon>Pseudomonadati</taxon>
        <taxon>Planctomycetota</taxon>
        <taxon>Planctomycetia</taxon>
        <taxon>Pirellulales</taxon>
        <taxon>Lacipirellulaceae</taxon>
        <taxon>Bythopirellula</taxon>
    </lineage>
</organism>
<gene>
    <name evidence="2" type="ORF">Pla144_46160</name>
</gene>
<dbReference type="SUPFAM" id="SSF49899">
    <property type="entry name" value="Concanavalin A-like lectins/glucanases"/>
    <property type="match status" value="1"/>
</dbReference>
<dbReference type="EMBL" id="SJPS01000010">
    <property type="protein sequence ID" value="TWU21395.1"/>
    <property type="molecule type" value="Genomic_DNA"/>
</dbReference>
<reference evidence="2 3" key="1">
    <citation type="submission" date="2019-02" db="EMBL/GenBank/DDBJ databases">
        <title>Deep-cultivation of Planctomycetes and their phenomic and genomic characterization uncovers novel biology.</title>
        <authorList>
            <person name="Wiegand S."/>
            <person name="Jogler M."/>
            <person name="Boedeker C."/>
            <person name="Pinto D."/>
            <person name="Vollmers J."/>
            <person name="Rivas-Marin E."/>
            <person name="Kohn T."/>
            <person name="Peeters S.H."/>
            <person name="Heuer A."/>
            <person name="Rast P."/>
            <person name="Oberbeckmann S."/>
            <person name="Bunk B."/>
            <person name="Jeske O."/>
            <person name="Meyerdierks A."/>
            <person name="Storesund J.E."/>
            <person name="Kallscheuer N."/>
            <person name="Luecker S."/>
            <person name="Lage O.M."/>
            <person name="Pohl T."/>
            <person name="Merkel B.J."/>
            <person name="Hornburger P."/>
            <person name="Mueller R.-W."/>
            <person name="Bruemmer F."/>
            <person name="Labrenz M."/>
            <person name="Spormann A.M."/>
            <person name="Op Den Camp H."/>
            <person name="Overmann J."/>
            <person name="Amann R."/>
            <person name="Jetten M.S.M."/>
            <person name="Mascher T."/>
            <person name="Medema M.H."/>
            <person name="Devos D.P."/>
            <person name="Kaster A.-K."/>
            <person name="Ovreas L."/>
            <person name="Rohde M."/>
            <person name="Galperin M.Y."/>
            <person name="Jogler C."/>
        </authorList>
    </citation>
    <scope>NUCLEOTIDE SEQUENCE [LARGE SCALE GENOMIC DNA]</scope>
    <source>
        <strain evidence="2 3">Pla144</strain>
    </source>
</reference>
<dbReference type="OrthoDB" id="227325at2"/>
<protein>
    <recommendedName>
        <fullName evidence="4">LamG-like jellyroll fold domain-containing protein</fullName>
    </recommendedName>
</protein>
<feature type="transmembrane region" description="Helical" evidence="1">
    <location>
        <begin position="101"/>
        <end position="121"/>
    </location>
</feature>
<feature type="transmembrane region" description="Helical" evidence="1">
    <location>
        <begin position="12"/>
        <end position="33"/>
    </location>
</feature>
<sequence length="385" mass="42599">MLVRTFIHKQAVMPLLATFAVKNIILRFLYILLDICIIPYKIRVRKTLISVKIMSLCFNALVVVSEVQRGGAFVAFFLFRWPMGVKPFSPGRQPVPNLGDVLMIRFLFALLAVIVWSVSLADTSEATLVTHLEFEGNTVDSTGNIAYTSTPGAYVSGPTGFGQAMSFEKANSNVVYAEGVGGAMASVTSEVTIALWAYGSSLLPSTGDPTVLFSANDDQAEIGAQWSRISLQYPYDSANDYVFYDTWDESGAFDRAYKYAGDNQFYKDGWHHIAFVKNTTASDASATDARMKIYVDGNLWMNTFENPYGGGDGTGLLSDIDNIYLGAEKQYWNYWDGLIDDFRIYDSELSQAEIQALMTTVPEPTSLAFMVMSCVSLLGIHRHIV</sequence>
<keyword evidence="1" id="KW-0472">Membrane</keyword>
<evidence type="ECO:0000313" key="2">
    <source>
        <dbReference type="EMBL" id="TWU21395.1"/>
    </source>
</evidence>
<keyword evidence="3" id="KW-1185">Reference proteome</keyword>
<comment type="caution">
    <text evidence="2">The sequence shown here is derived from an EMBL/GenBank/DDBJ whole genome shotgun (WGS) entry which is preliminary data.</text>
</comment>
<evidence type="ECO:0000256" key="1">
    <source>
        <dbReference type="SAM" id="Phobius"/>
    </source>
</evidence>
<accession>A0A5C6CBD6</accession>
<evidence type="ECO:0000313" key="3">
    <source>
        <dbReference type="Proteomes" id="UP000318437"/>
    </source>
</evidence>
<keyword evidence="1" id="KW-0812">Transmembrane</keyword>
<dbReference type="InterPro" id="IPR013320">
    <property type="entry name" value="ConA-like_dom_sf"/>
</dbReference>
<evidence type="ECO:0008006" key="4">
    <source>
        <dbReference type="Google" id="ProtNLM"/>
    </source>
</evidence>
<dbReference type="Gene3D" id="2.60.120.200">
    <property type="match status" value="1"/>
</dbReference>
<keyword evidence="1" id="KW-1133">Transmembrane helix</keyword>
<name>A0A5C6CBD6_9BACT</name>
<proteinExistence type="predicted"/>